<reference evidence="1 2" key="1">
    <citation type="journal article" date="2022" name="Allergy">
        <title>Genome assembly and annotation of Periplaneta americana reveal a comprehensive cockroach allergen profile.</title>
        <authorList>
            <person name="Wang L."/>
            <person name="Xiong Q."/>
            <person name="Saelim N."/>
            <person name="Wang L."/>
            <person name="Nong W."/>
            <person name="Wan A.T."/>
            <person name="Shi M."/>
            <person name="Liu X."/>
            <person name="Cao Q."/>
            <person name="Hui J.H.L."/>
            <person name="Sookrung N."/>
            <person name="Leung T.F."/>
            <person name="Tungtrongchitr A."/>
            <person name="Tsui S.K.W."/>
        </authorList>
    </citation>
    <scope>NUCLEOTIDE SEQUENCE [LARGE SCALE GENOMIC DNA]</scope>
    <source>
        <strain evidence="1">PWHHKU_190912</strain>
    </source>
</reference>
<proteinExistence type="predicted"/>
<comment type="caution">
    <text evidence="1">The sequence shown here is derived from an EMBL/GenBank/DDBJ whole genome shotgun (WGS) entry which is preliminary data.</text>
</comment>
<sequence>MAGLCEGGNEPSGSLKAKESVTALNRGRYSLNISNQVSVEAKQLDHLYLSIDQDTSSGTNDEPAQHFRPPYRTRSALLPAPECMSHSITPNTTLNVPFTSELNVRVSSVNIFCNGTYLREEKRSVCWNPLEMDNLINFSEGPVDQRQVRSPLHNGGLLRVM</sequence>
<name>A0ABQ8T8H4_PERAM</name>
<evidence type="ECO:0000313" key="1">
    <source>
        <dbReference type="EMBL" id="KAJ4442261.1"/>
    </source>
</evidence>
<dbReference type="EMBL" id="JAJSOF020000015">
    <property type="protein sequence ID" value="KAJ4442261.1"/>
    <property type="molecule type" value="Genomic_DNA"/>
</dbReference>
<organism evidence="1 2">
    <name type="scientific">Periplaneta americana</name>
    <name type="common">American cockroach</name>
    <name type="synonym">Blatta americana</name>
    <dbReference type="NCBI Taxonomy" id="6978"/>
    <lineage>
        <taxon>Eukaryota</taxon>
        <taxon>Metazoa</taxon>
        <taxon>Ecdysozoa</taxon>
        <taxon>Arthropoda</taxon>
        <taxon>Hexapoda</taxon>
        <taxon>Insecta</taxon>
        <taxon>Pterygota</taxon>
        <taxon>Neoptera</taxon>
        <taxon>Polyneoptera</taxon>
        <taxon>Dictyoptera</taxon>
        <taxon>Blattodea</taxon>
        <taxon>Blattoidea</taxon>
        <taxon>Blattidae</taxon>
        <taxon>Blattinae</taxon>
        <taxon>Periplaneta</taxon>
    </lineage>
</organism>
<protein>
    <submittedName>
        <fullName evidence="1">Uncharacterized protein</fullName>
    </submittedName>
</protein>
<keyword evidence="2" id="KW-1185">Reference proteome</keyword>
<evidence type="ECO:0000313" key="2">
    <source>
        <dbReference type="Proteomes" id="UP001148838"/>
    </source>
</evidence>
<accession>A0ABQ8T8H4</accession>
<gene>
    <name evidence="1" type="ORF">ANN_12127</name>
</gene>
<dbReference type="Proteomes" id="UP001148838">
    <property type="component" value="Unassembled WGS sequence"/>
</dbReference>